<evidence type="ECO:0000313" key="5">
    <source>
        <dbReference type="Proteomes" id="UP000704176"/>
    </source>
</evidence>
<dbReference type="RefSeq" id="WP_224310940.1">
    <property type="nucleotide sequence ID" value="NZ_JAIRBM010000001.1"/>
</dbReference>
<keyword evidence="1" id="KW-0645">Protease</keyword>
<dbReference type="PIRSF" id="PIRSF012702">
    <property type="entry name" value="UCP012702"/>
    <property type="match status" value="1"/>
</dbReference>
<comment type="similarity">
    <text evidence="1">Belongs to the peptidase M81 family.</text>
</comment>
<dbReference type="InterPro" id="IPR009197">
    <property type="entry name" value="MlrC"/>
</dbReference>
<sequence length="487" mass="52307">MRVFVASLATETNTFSPLFVDRRAFEEAFYCRPGTHPPTPTLCSAPMVAARRRAEADGFTLIEGTATWAEPAGLVSREAYESLRDEILGQLKAAMPVDIALFGLHGAMVARDYDDCEGDLLSRVREIVGQDCVIGAELDMHCHLTEKRVSAADVLVAFKEFPHIDFLDRAEDLVDLCLRTARGEVSPVSAVFDCHSLSGFMTSIEPGRSFVDRILAMEGKDGILSISVAHGFQAADVFDVGTKVLVIANGEENRAKASALAEALGREILSWQRTAPGPYHYPPEEAIAQARAEPGQPIVFADRWDNPGGGVAGDSTVMIEALLKHPDLPAAIGALWDPVAVSLCRAAGAGARISLRFCGKATPQSGCPIDAEVVVRGLSEELTIPFEESVVSLGPAAAITIGELDIVLVSGRAQTFSPPAFTKLGIDLAQKKMVVVKSSNHFYAAFAPIAAKVHYLNTGGPYPYDATKVTYHKARRPLAPLDPNPWL</sequence>
<dbReference type="Proteomes" id="UP000704176">
    <property type="component" value="Unassembled WGS sequence"/>
</dbReference>
<comment type="cofactor">
    <cofactor evidence="1">
        <name>Zn(2+)</name>
        <dbReference type="ChEBI" id="CHEBI:29105"/>
    </cofactor>
    <text evidence="1">Binds 1 zinc ion per subunit.</text>
</comment>
<feature type="domain" description="Microcystin LR degradation protein MlrC C-terminal" evidence="2">
    <location>
        <begin position="301"/>
        <end position="473"/>
    </location>
</feature>
<dbReference type="EMBL" id="JAIRBM010000001">
    <property type="protein sequence ID" value="MBZ6074889.1"/>
    <property type="molecule type" value="Genomic_DNA"/>
</dbReference>
<evidence type="ECO:0000259" key="3">
    <source>
        <dbReference type="Pfam" id="PF07364"/>
    </source>
</evidence>
<evidence type="ECO:0000259" key="2">
    <source>
        <dbReference type="Pfam" id="PF07171"/>
    </source>
</evidence>
<gene>
    <name evidence="4" type="ORF">K9B37_01050</name>
</gene>
<dbReference type="Pfam" id="PF07364">
    <property type="entry name" value="DUF1485"/>
    <property type="match status" value="1"/>
</dbReference>
<comment type="caution">
    <text evidence="4">The sequence shown here is derived from an EMBL/GenBank/DDBJ whole genome shotgun (WGS) entry which is preliminary data.</text>
</comment>
<keyword evidence="1" id="KW-0479">Metal-binding</keyword>
<name>A0ABS7VI11_9HYPH</name>
<feature type="domain" description="Microcystin LR degradation protein MlrC N-terminal" evidence="3">
    <location>
        <begin position="2"/>
        <end position="290"/>
    </location>
</feature>
<keyword evidence="1" id="KW-0378">Hydrolase</keyword>
<proteinExistence type="inferred from homology"/>
<reference evidence="4 5" key="1">
    <citation type="submission" date="2021-09" db="EMBL/GenBank/DDBJ databases">
        <title>The complete genome sequence of a new microorganism.</title>
        <authorList>
            <person name="Zi Z."/>
        </authorList>
    </citation>
    <scope>NUCLEOTIDE SEQUENCE [LARGE SCALE GENOMIC DNA]</scope>
    <source>
        <strain evidence="4 5">WGZ8</strain>
    </source>
</reference>
<evidence type="ECO:0000256" key="1">
    <source>
        <dbReference type="PIRNR" id="PIRNR012702"/>
    </source>
</evidence>
<evidence type="ECO:0000313" key="4">
    <source>
        <dbReference type="EMBL" id="MBZ6074889.1"/>
    </source>
</evidence>
<comment type="function">
    <text evidence="1">Involved in peptidolytic degradation of cyclic heptapeptide hepatotoxin microcystin (MC).</text>
</comment>
<protein>
    <recommendedName>
        <fullName evidence="1">Microcystinase C</fullName>
        <shortName evidence="1">MlrC</shortName>
    </recommendedName>
</protein>
<dbReference type="InterPro" id="IPR015995">
    <property type="entry name" value="MlrC_N"/>
</dbReference>
<dbReference type="Pfam" id="PF07171">
    <property type="entry name" value="MlrC_C"/>
    <property type="match status" value="1"/>
</dbReference>
<dbReference type="InterPro" id="IPR010799">
    <property type="entry name" value="MlrC_C"/>
</dbReference>
<keyword evidence="1" id="KW-0482">Metalloprotease</keyword>
<organism evidence="4 5">
    <name type="scientific">Microvirga puerhi</name>
    <dbReference type="NCBI Taxonomy" id="2876078"/>
    <lineage>
        <taxon>Bacteria</taxon>
        <taxon>Pseudomonadati</taxon>
        <taxon>Pseudomonadota</taxon>
        <taxon>Alphaproteobacteria</taxon>
        <taxon>Hyphomicrobiales</taxon>
        <taxon>Methylobacteriaceae</taxon>
        <taxon>Microvirga</taxon>
    </lineage>
</organism>
<accession>A0ABS7VI11</accession>
<keyword evidence="5" id="KW-1185">Reference proteome</keyword>